<dbReference type="eggNOG" id="ENOG5030MWJ">
    <property type="taxonomic scope" value="Bacteria"/>
</dbReference>
<organism evidence="1 2">
    <name type="scientific">Allocoleopsis franciscana PCC 7113</name>
    <dbReference type="NCBI Taxonomy" id="1173027"/>
    <lineage>
        <taxon>Bacteria</taxon>
        <taxon>Bacillati</taxon>
        <taxon>Cyanobacteriota</taxon>
        <taxon>Cyanophyceae</taxon>
        <taxon>Coleofasciculales</taxon>
        <taxon>Coleofasciculaceae</taxon>
        <taxon>Allocoleopsis</taxon>
        <taxon>Allocoleopsis franciscana</taxon>
    </lineage>
</organism>
<protein>
    <submittedName>
        <fullName evidence="1">Uncharacterized protein</fullName>
    </submittedName>
</protein>
<dbReference type="EMBL" id="CP003630">
    <property type="protein sequence ID" value="AFZ21414.1"/>
    <property type="molecule type" value="Genomic_DNA"/>
</dbReference>
<dbReference type="OrthoDB" id="458562at2"/>
<dbReference type="HOGENOM" id="CLU_1553517_0_0_3"/>
<proteinExistence type="predicted"/>
<dbReference type="RefSeq" id="WP_015185543.1">
    <property type="nucleotide sequence ID" value="NC_019738.1"/>
</dbReference>
<gene>
    <name evidence="1" type="ORF">Mic7113_5793</name>
</gene>
<evidence type="ECO:0000313" key="1">
    <source>
        <dbReference type="EMBL" id="AFZ21414.1"/>
    </source>
</evidence>
<keyword evidence="2" id="KW-1185">Reference proteome</keyword>
<name>K9WNQ9_9CYAN</name>
<accession>K9WNQ9</accession>
<sequence>MNIEDIARHYVASPGYDMSSSIVKIFRQFIIDLAHVELPGIDFQYVDFEPYFRGPELSLEDIHADVKQGKLLVTRLFNNSDLLGSEINLIFRCIHEMHHIKLNVDFGWKGECATAFHLMSFTNNLLFKQIIFSETIGQVAVRLNQGEFPKHQKVVLFNPDVLHQFRIYAPVA</sequence>
<dbReference type="Proteomes" id="UP000010471">
    <property type="component" value="Chromosome"/>
</dbReference>
<dbReference type="KEGG" id="mic:Mic7113_5793"/>
<reference evidence="1 2" key="1">
    <citation type="submission" date="2012-06" db="EMBL/GenBank/DDBJ databases">
        <title>Finished chromosome of genome of Microcoleus sp. PCC 7113.</title>
        <authorList>
            <consortium name="US DOE Joint Genome Institute"/>
            <person name="Gugger M."/>
            <person name="Coursin T."/>
            <person name="Rippka R."/>
            <person name="Tandeau De Marsac N."/>
            <person name="Huntemann M."/>
            <person name="Wei C.-L."/>
            <person name="Han J."/>
            <person name="Detter J.C."/>
            <person name="Han C."/>
            <person name="Tapia R."/>
            <person name="Chen A."/>
            <person name="Kyrpides N."/>
            <person name="Mavromatis K."/>
            <person name="Markowitz V."/>
            <person name="Szeto E."/>
            <person name="Ivanova N."/>
            <person name="Pagani I."/>
            <person name="Pati A."/>
            <person name="Goodwin L."/>
            <person name="Nordberg H.P."/>
            <person name="Cantor M.N."/>
            <person name="Hua S.X."/>
            <person name="Woyke T."/>
            <person name="Kerfeld C.A."/>
        </authorList>
    </citation>
    <scope>NUCLEOTIDE SEQUENCE [LARGE SCALE GENOMIC DNA]</scope>
    <source>
        <strain evidence="1 2">PCC 7113</strain>
    </source>
</reference>
<dbReference type="AlphaFoldDB" id="K9WNQ9"/>
<evidence type="ECO:0000313" key="2">
    <source>
        <dbReference type="Proteomes" id="UP000010471"/>
    </source>
</evidence>